<proteinExistence type="predicted"/>
<feature type="compositionally biased region" description="Basic residues" evidence="1">
    <location>
        <begin position="186"/>
        <end position="198"/>
    </location>
</feature>
<protein>
    <submittedName>
        <fullName evidence="2">Uncharacterized protein</fullName>
    </submittedName>
</protein>
<feature type="compositionally biased region" description="Low complexity" evidence="1">
    <location>
        <begin position="204"/>
        <end position="216"/>
    </location>
</feature>
<dbReference type="EMBL" id="CABVQD010000014">
    <property type="protein sequence ID" value="VWB88024.1"/>
    <property type="molecule type" value="Genomic_DNA"/>
</dbReference>
<evidence type="ECO:0000256" key="1">
    <source>
        <dbReference type="SAM" id="MobiDB-lite"/>
    </source>
</evidence>
<reference evidence="2 3" key="1">
    <citation type="submission" date="2019-09" db="EMBL/GenBank/DDBJ databases">
        <authorList>
            <person name="Depoorter E."/>
        </authorList>
    </citation>
    <scope>NUCLEOTIDE SEQUENCE [LARGE SCALE GENOMIC DNA]</scope>
    <source>
        <strain evidence="2">LMG 30113</strain>
    </source>
</reference>
<evidence type="ECO:0000313" key="3">
    <source>
        <dbReference type="Proteomes" id="UP000494330"/>
    </source>
</evidence>
<keyword evidence="3" id="KW-1185">Reference proteome</keyword>
<dbReference type="Proteomes" id="UP000494330">
    <property type="component" value="Unassembled WGS sequence"/>
</dbReference>
<gene>
    <name evidence="2" type="ORF">BPA30113_04077</name>
</gene>
<evidence type="ECO:0000313" key="2">
    <source>
        <dbReference type="EMBL" id="VWB88024.1"/>
    </source>
</evidence>
<sequence>MGAAQDCCFRVTEPAPARPIRSRNFVAYQSQRDGVHPLLSGDGATQRALGLHGPRPDSADARRVLPPRRRRIASSPYPYRAATRERPDQQFTGNLRRIGERSTEGGAAAPAGRRRSARTGSGTSSAEPGSTRRPLFRDAQHDRTAQEPLVHPARVAAAGRTNGGCRAQTHRNRPARLGVRERRRHAGALRNNSRRGHRGVGLQRRAAARMAAARARSSSRRSPKATACRSSRL</sequence>
<name>A0A6J5E3W5_9BURK</name>
<feature type="region of interest" description="Disordered" evidence="1">
    <location>
        <begin position="186"/>
        <end position="233"/>
    </location>
</feature>
<feature type="region of interest" description="Disordered" evidence="1">
    <location>
        <begin position="41"/>
        <end position="134"/>
    </location>
</feature>
<accession>A0A6J5E3W5</accession>
<dbReference type="AlphaFoldDB" id="A0A6J5E3W5"/>
<feature type="compositionally biased region" description="Basic and acidic residues" evidence="1">
    <location>
        <begin position="54"/>
        <end position="63"/>
    </location>
</feature>
<organism evidence="2 3">
    <name type="scientific">Burkholderia paludis</name>
    <dbReference type="NCBI Taxonomy" id="1506587"/>
    <lineage>
        <taxon>Bacteria</taxon>
        <taxon>Pseudomonadati</taxon>
        <taxon>Pseudomonadota</taxon>
        <taxon>Betaproteobacteria</taxon>
        <taxon>Burkholderiales</taxon>
        <taxon>Burkholderiaceae</taxon>
        <taxon>Burkholderia</taxon>
        <taxon>Burkholderia cepacia complex</taxon>
    </lineage>
</organism>